<protein>
    <submittedName>
        <fullName evidence="2">Integrase core domain containing protein</fullName>
    </submittedName>
</protein>
<proteinExistence type="predicted"/>
<reference evidence="2" key="2">
    <citation type="submission" date="2015-06" db="UniProtKB">
        <authorList>
            <consortium name="EnsemblPlants"/>
        </authorList>
    </citation>
    <scope>IDENTIFICATION</scope>
    <source>
        <strain evidence="2">DM1-3 516 R44</strain>
    </source>
</reference>
<evidence type="ECO:0000313" key="3">
    <source>
        <dbReference type="Proteomes" id="UP000011115"/>
    </source>
</evidence>
<evidence type="ECO:0000256" key="1">
    <source>
        <dbReference type="SAM" id="MobiDB-lite"/>
    </source>
</evidence>
<reference evidence="3" key="1">
    <citation type="journal article" date="2011" name="Nature">
        <title>Genome sequence and analysis of the tuber crop potato.</title>
        <authorList>
            <consortium name="The Potato Genome Sequencing Consortium"/>
        </authorList>
    </citation>
    <scope>NUCLEOTIDE SEQUENCE [LARGE SCALE GENOMIC DNA]</scope>
    <source>
        <strain evidence="3">cv. DM1-3 516 R44</strain>
    </source>
</reference>
<feature type="compositionally biased region" description="Basic and acidic residues" evidence="1">
    <location>
        <begin position="104"/>
        <end position="113"/>
    </location>
</feature>
<dbReference type="EnsemblPlants" id="PGSC0003DMT400088430">
    <property type="protein sequence ID" value="PGSC0003DMT400088430"/>
    <property type="gene ID" value="PGSC0003DMG400038001"/>
</dbReference>
<feature type="compositionally biased region" description="Basic and acidic residues" evidence="1">
    <location>
        <begin position="136"/>
        <end position="159"/>
    </location>
</feature>
<dbReference type="Gramene" id="PGSC0003DMT400088430">
    <property type="protein sequence ID" value="PGSC0003DMT400088430"/>
    <property type="gene ID" value="PGSC0003DMG400038001"/>
</dbReference>
<evidence type="ECO:0000313" key="2">
    <source>
        <dbReference type="EnsemblPlants" id="PGSC0003DMT400088430"/>
    </source>
</evidence>
<accession>M1DFY7</accession>
<name>M1DFY7_SOLTU</name>
<dbReference type="Proteomes" id="UP000011115">
    <property type="component" value="Unassembled WGS sequence"/>
</dbReference>
<dbReference type="PaxDb" id="4113-PGSC0003DMT400088430"/>
<organism evidence="2 3">
    <name type="scientific">Solanum tuberosum</name>
    <name type="common">Potato</name>
    <dbReference type="NCBI Taxonomy" id="4113"/>
    <lineage>
        <taxon>Eukaryota</taxon>
        <taxon>Viridiplantae</taxon>
        <taxon>Streptophyta</taxon>
        <taxon>Embryophyta</taxon>
        <taxon>Tracheophyta</taxon>
        <taxon>Spermatophyta</taxon>
        <taxon>Magnoliopsida</taxon>
        <taxon>eudicotyledons</taxon>
        <taxon>Gunneridae</taxon>
        <taxon>Pentapetalae</taxon>
        <taxon>asterids</taxon>
        <taxon>lamiids</taxon>
        <taxon>Solanales</taxon>
        <taxon>Solanaceae</taxon>
        <taxon>Solanoideae</taxon>
        <taxon>Solaneae</taxon>
        <taxon>Solanum</taxon>
    </lineage>
</organism>
<sequence>MATLLHHIQPWMQKSTAESEARIERRIEGMMDRKVQTVNKRLQAFEQRILERPAPTIDLSSFQSELASLWADVYANLATPTAEPQAASTALADDMVLDALFSRTAEEEPEPTHTKCKRHRSSPTEEEKSQKRRRRQEKEDRKASILDEELCQRRERESVAGESSSAPFVEVPPVVRDIVSTTKGAMMDDVGTT</sequence>
<dbReference type="HOGENOM" id="CLU_028647_6_0_1"/>
<keyword evidence="3" id="KW-1185">Reference proteome</keyword>
<dbReference type="AlphaFoldDB" id="M1DFY7"/>
<feature type="region of interest" description="Disordered" evidence="1">
    <location>
        <begin position="104"/>
        <end position="171"/>
    </location>
</feature>
<dbReference type="InParanoid" id="M1DFY7"/>